<dbReference type="AlphaFoldDB" id="A0A7C3Z9B0"/>
<evidence type="ECO:0000256" key="1">
    <source>
        <dbReference type="SAM" id="Coils"/>
    </source>
</evidence>
<dbReference type="InterPro" id="IPR012106">
    <property type="entry name" value="Phage_Mu_Gp1"/>
</dbReference>
<gene>
    <name evidence="2" type="ORF">ENW96_09830</name>
</gene>
<protein>
    <recommendedName>
        <fullName evidence="3">Mu-like prophage I protein</fullName>
    </recommendedName>
</protein>
<evidence type="ECO:0000313" key="2">
    <source>
        <dbReference type="EMBL" id="HGF34670.1"/>
    </source>
</evidence>
<dbReference type="PIRSF" id="PIRSF016624">
    <property type="entry name" value="Mu_prophg_I"/>
    <property type="match status" value="1"/>
</dbReference>
<name>A0A7C3Z9B0_9BACT</name>
<proteinExistence type="predicted"/>
<keyword evidence="1" id="KW-0175">Coiled coil</keyword>
<organism evidence="2">
    <name type="scientific">Desulfobacca acetoxidans</name>
    <dbReference type="NCBI Taxonomy" id="60893"/>
    <lineage>
        <taxon>Bacteria</taxon>
        <taxon>Pseudomonadati</taxon>
        <taxon>Thermodesulfobacteriota</taxon>
        <taxon>Desulfobaccia</taxon>
        <taxon>Desulfobaccales</taxon>
        <taxon>Desulfobaccaceae</taxon>
        <taxon>Desulfobacca</taxon>
    </lineage>
</organism>
<dbReference type="EMBL" id="DTMF01000243">
    <property type="protein sequence ID" value="HGF34670.1"/>
    <property type="molecule type" value="Genomic_DNA"/>
</dbReference>
<reference evidence="2" key="1">
    <citation type="journal article" date="2020" name="mSystems">
        <title>Genome- and Community-Level Interaction Insights into Carbon Utilization and Element Cycling Functions of Hydrothermarchaeota in Hydrothermal Sediment.</title>
        <authorList>
            <person name="Zhou Z."/>
            <person name="Liu Y."/>
            <person name="Xu W."/>
            <person name="Pan J."/>
            <person name="Luo Z.H."/>
            <person name="Li M."/>
        </authorList>
    </citation>
    <scope>NUCLEOTIDE SEQUENCE [LARGE SCALE GENOMIC DNA]</scope>
    <source>
        <strain evidence="2">SpSt-897</strain>
    </source>
</reference>
<feature type="coiled-coil region" evidence="1">
    <location>
        <begin position="241"/>
        <end position="268"/>
    </location>
</feature>
<sequence length="358" mass="39467">MTGKNTMGKEVRLTLEMAELPDWLRLLPLGQVNLVDGRPPFEVDPESLAAMVKAFGERGTDLVIDYEHQSLKGGQAPAAGWIKALEVREDGLWAKVEWTGQAEEYLKRREYRYFSPVLRIDPETRRPQELMNVALTNIPAIQGLSPLVAKWGGAPLTSAGRGHLTLKVKEGTGHLETNSVTACGGDAALVEELKARYGLGPETPEIILWEKSVELFRDLAQSLGLPEGATASQVKGSLEALKVERAQVETLQEELASLRARLIEEATVRAVDDAIMAGKITPAQREWAMSYCRKDPESFKIYVDKAPKVIPVGERLNLGEARHRKHQGLTPEELAVCRAMNLTPEAYLQAKATMAQAK</sequence>
<comment type="caution">
    <text evidence="2">The sequence shown here is derived from an EMBL/GenBank/DDBJ whole genome shotgun (WGS) entry which is preliminary data.</text>
</comment>
<accession>A0A7C3Z9B0</accession>
<evidence type="ECO:0008006" key="3">
    <source>
        <dbReference type="Google" id="ProtNLM"/>
    </source>
</evidence>
<dbReference type="Pfam" id="PF10123">
    <property type="entry name" value="Mu-like_Pro"/>
    <property type="match status" value="1"/>
</dbReference>